<keyword evidence="5" id="KW-1185">Reference proteome</keyword>
<dbReference type="GO" id="GO:0050236">
    <property type="term" value="F:pyridoxine 4-dehydrogenase (NADP+) activity"/>
    <property type="evidence" value="ECO:0007669"/>
    <property type="project" value="EnsemblPlants"/>
</dbReference>
<evidence type="ECO:0000259" key="3">
    <source>
        <dbReference type="Pfam" id="PF00248"/>
    </source>
</evidence>
<dbReference type="STRING" id="49451.A0A1J6KZQ1"/>
<dbReference type="OMA" id="CGTWAWG"/>
<dbReference type="AlphaFoldDB" id="A0A1J6KZQ1"/>
<dbReference type="Pfam" id="PF00248">
    <property type="entry name" value="Aldo_ket_red"/>
    <property type="match status" value="1"/>
</dbReference>
<keyword evidence="2" id="KW-0560">Oxidoreductase</keyword>
<evidence type="ECO:0000256" key="1">
    <source>
        <dbReference type="ARBA" id="ARBA00022857"/>
    </source>
</evidence>
<evidence type="ECO:0000313" key="4">
    <source>
        <dbReference type="EMBL" id="OIT28147.1"/>
    </source>
</evidence>
<dbReference type="Gramene" id="OIT28147">
    <property type="protein sequence ID" value="OIT28147"/>
    <property type="gene ID" value="A4A49_20987"/>
</dbReference>
<dbReference type="PRINTS" id="PR00069">
    <property type="entry name" value="ALDKETRDTASE"/>
</dbReference>
<dbReference type="GO" id="GO:0070402">
    <property type="term" value="F:NADPH binding"/>
    <property type="evidence" value="ECO:0007669"/>
    <property type="project" value="EnsemblPlants"/>
</dbReference>
<evidence type="ECO:0000313" key="5">
    <source>
        <dbReference type="Proteomes" id="UP000187609"/>
    </source>
</evidence>
<organism evidence="4 5">
    <name type="scientific">Nicotiana attenuata</name>
    <name type="common">Coyote tobacco</name>
    <dbReference type="NCBI Taxonomy" id="49451"/>
    <lineage>
        <taxon>Eukaryota</taxon>
        <taxon>Viridiplantae</taxon>
        <taxon>Streptophyta</taxon>
        <taxon>Embryophyta</taxon>
        <taxon>Tracheophyta</taxon>
        <taxon>Spermatophyta</taxon>
        <taxon>Magnoliopsida</taxon>
        <taxon>eudicotyledons</taxon>
        <taxon>Gunneridae</taxon>
        <taxon>Pentapetalae</taxon>
        <taxon>asterids</taxon>
        <taxon>lamiids</taxon>
        <taxon>Solanales</taxon>
        <taxon>Solanaceae</taxon>
        <taxon>Nicotianoideae</taxon>
        <taxon>Nicotianeae</taxon>
        <taxon>Nicotiana</taxon>
    </lineage>
</organism>
<name>A0A1J6KZQ1_NICAT</name>
<gene>
    <name evidence="4" type="primary">PLR1</name>
    <name evidence="4" type="ORF">A4A49_20987</name>
</gene>
<dbReference type="GeneID" id="109213005"/>
<feature type="domain" description="NADP-dependent oxidoreductase" evidence="3">
    <location>
        <begin position="53"/>
        <end position="350"/>
    </location>
</feature>
<dbReference type="InterPro" id="IPR020471">
    <property type="entry name" value="AKR"/>
</dbReference>
<dbReference type="InterPro" id="IPR023210">
    <property type="entry name" value="NADP_OxRdtase_dom"/>
</dbReference>
<dbReference type="InterPro" id="IPR036812">
    <property type="entry name" value="NAD(P)_OxRdtase_dom_sf"/>
</dbReference>
<dbReference type="InterPro" id="IPR050791">
    <property type="entry name" value="Aldo-Keto_reductase"/>
</dbReference>
<dbReference type="OrthoDB" id="2310150at2759"/>
<dbReference type="Gene3D" id="3.20.20.100">
    <property type="entry name" value="NADP-dependent oxidoreductase domain"/>
    <property type="match status" value="1"/>
</dbReference>
<comment type="caution">
    <text evidence="4">The sequence shown here is derived from an EMBL/GenBank/DDBJ whole genome shotgun (WGS) entry which is preliminary data.</text>
</comment>
<dbReference type="PROSITE" id="PS00062">
    <property type="entry name" value="ALDOKETO_REDUCTASE_2"/>
    <property type="match status" value="1"/>
</dbReference>
<keyword evidence="1" id="KW-0521">NADP</keyword>
<dbReference type="PANTHER" id="PTHR43625:SF5">
    <property type="entry name" value="PYRIDOXAL REDUCTASE, CHLOROPLASTIC"/>
    <property type="match status" value="1"/>
</dbReference>
<dbReference type="SMR" id="A0A1J6KZQ1"/>
<evidence type="ECO:0000256" key="2">
    <source>
        <dbReference type="ARBA" id="ARBA00023002"/>
    </source>
</evidence>
<dbReference type="GO" id="GO:0042821">
    <property type="term" value="P:pyridoxal biosynthetic process"/>
    <property type="evidence" value="ECO:0007669"/>
    <property type="project" value="EnsemblPlants"/>
</dbReference>
<dbReference type="PANTHER" id="PTHR43625">
    <property type="entry name" value="AFLATOXIN B1 ALDEHYDE REDUCTASE"/>
    <property type="match status" value="1"/>
</dbReference>
<accession>A0A1J6KZQ1</accession>
<reference evidence="4" key="1">
    <citation type="submission" date="2016-11" db="EMBL/GenBank/DDBJ databases">
        <title>The genome of Nicotiana attenuata.</title>
        <authorList>
            <person name="Xu S."/>
            <person name="Brockmoeller T."/>
            <person name="Gaquerel E."/>
            <person name="Navarro A."/>
            <person name="Kuhl H."/>
            <person name="Gase K."/>
            <person name="Ling Z."/>
            <person name="Zhou W."/>
            <person name="Kreitzer C."/>
            <person name="Stanke M."/>
            <person name="Tang H."/>
            <person name="Lyons E."/>
            <person name="Pandey P."/>
            <person name="Pandey S.P."/>
            <person name="Timmermann B."/>
            <person name="Baldwin I.T."/>
        </authorList>
    </citation>
    <scope>NUCLEOTIDE SEQUENCE [LARGE SCALE GENOMIC DNA]</scope>
    <source>
        <strain evidence="4">UT</strain>
    </source>
</reference>
<proteinExistence type="predicted"/>
<dbReference type="KEGG" id="nau:109213005"/>
<protein>
    <submittedName>
        <fullName evidence="4">Pyridoxal reductase, chloroplastic</fullName>
    </submittedName>
</protein>
<dbReference type="Proteomes" id="UP000187609">
    <property type="component" value="Unassembled WGS sequence"/>
</dbReference>
<dbReference type="EMBL" id="MJEQ01002153">
    <property type="protein sequence ID" value="OIT28147.1"/>
    <property type="molecule type" value="Genomic_DNA"/>
</dbReference>
<dbReference type="CDD" id="cd19093">
    <property type="entry name" value="AKR_AtPLR-like"/>
    <property type="match status" value="1"/>
</dbReference>
<sequence length="369" mass="41129">MALSLPASKSISYFRCSSPTNDAVPSSSVFKSLKIPRFWPWQKVKMGPLTVSPMGFGTWAWGNQLLWGYQDSMDSELQRTFNLAVENGINLFDTADSYGTGRLNGQSEKLLGKFIREFPGDQQVKNDIVIATKFAAYPWRLTPGQFVNACKSSLDRMLIEQIGIGQLHWSTANYAPLQERALWDGLVAMYEKGLVRAVGVSNYGPKQLLKIHKYLDDRGVPLRSAQVQFSLLSMGNDQMEMKNVCDSLGIRVIAYSPLGLGMLTGKYTPSNLPPGPRGLLFRQILPGLEPLLTSLREIAQRRRKTIPQIAINWCISKGTIPIPGVKSVKQAEENLGALGWQLTSDELLQLEYAALDSPRKMIQNVFQTK</sequence>
<dbReference type="GO" id="GO:0005737">
    <property type="term" value="C:cytoplasm"/>
    <property type="evidence" value="ECO:0007669"/>
    <property type="project" value="TreeGrafter"/>
</dbReference>
<dbReference type="GO" id="GO:0009443">
    <property type="term" value="P:pyridoxal 5'-phosphate salvage"/>
    <property type="evidence" value="ECO:0007669"/>
    <property type="project" value="EnsemblPlants"/>
</dbReference>
<dbReference type="InterPro" id="IPR018170">
    <property type="entry name" value="Aldo/ket_reductase_CS"/>
</dbReference>
<dbReference type="SUPFAM" id="SSF51430">
    <property type="entry name" value="NAD(P)-linked oxidoreductase"/>
    <property type="match status" value="1"/>
</dbReference>